<reference evidence="3" key="1">
    <citation type="submission" date="2015-11" db="EMBL/GenBank/DDBJ databases">
        <authorList>
            <person name="Kumar R."/>
            <person name="Singh D."/>
            <person name="Swarnkar M.K."/>
            <person name="Singh A.K."/>
            <person name="Kumar S."/>
        </authorList>
    </citation>
    <scope>NUCLEOTIDE SEQUENCE [LARGE SCALE GENOMIC DNA]</scope>
    <source>
        <strain evidence="3">ERGS4:06</strain>
    </source>
</reference>
<dbReference type="InterPro" id="IPR019405">
    <property type="entry name" value="Lactonase_7-beta_prop"/>
</dbReference>
<dbReference type="PANTHER" id="PTHR30344:SF1">
    <property type="entry name" value="6-PHOSPHOGLUCONOLACTONASE"/>
    <property type="match status" value="1"/>
</dbReference>
<dbReference type="EMBL" id="CP013200">
    <property type="protein sequence ID" value="ALO67637.1"/>
    <property type="molecule type" value="Genomic_DNA"/>
</dbReference>
<dbReference type="InterPro" id="IPR011048">
    <property type="entry name" value="Haem_d1_sf"/>
</dbReference>
<dbReference type="PANTHER" id="PTHR30344">
    <property type="entry name" value="6-PHOSPHOGLUCONOLACTONASE-RELATED"/>
    <property type="match status" value="1"/>
</dbReference>
<comment type="similarity">
    <text evidence="1">Belongs to the cycloisomerase 2 family.</text>
</comment>
<dbReference type="InterPro" id="IPR015943">
    <property type="entry name" value="WD40/YVTN_repeat-like_dom_sf"/>
</dbReference>
<dbReference type="GO" id="GO:0017057">
    <property type="term" value="F:6-phosphogluconolactonase activity"/>
    <property type="evidence" value="ECO:0007669"/>
    <property type="project" value="TreeGrafter"/>
</dbReference>
<proteinExistence type="inferred from homology"/>
<evidence type="ECO:0000256" key="1">
    <source>
        <dbReference type="ARBA" id="ARBA00005564"/>
    </source>
</evidence>
<dbReference type="RefSeq" id="WP_062290870.1">
    <property type="nucleotide sequence ID" value="NZ_CP013200.1"/>
</dbReference>
<dbReference type="InterPro" id="IPR050282">
    <property type="entry name" value="Cycloisomerase_2"/>
</dbReference>
<reference evidence="2 3" key="2">
    <citation type="journal article" date="2016" name="J. Biotechnol.">
        <title>Complete genome sequence of Arthrobacter alpinus ERGS4:06, a yellow pigmented bacterium tolerant to cold and radiations isolated from Sikkim Himalaya.</title>
        <authorList>
            <person name="Kumar R."/>
            <person name="Singh D."/>
            <person name="Swarnkar M.K."/>
            <person name="Singh A.K."/>
            <person name="Kumar S."/>
        </authorList>
    </citation>
    <scope>NUCLEOTIDE SEQUENCE [LARGE SCALE GENOMIC DNA]</scope>
    <source>
        <strain evidence="2 3">ERGS4:06</strain>
    </source>
</reference>
<name>A0A0S2M1I6_9MICC</name>
<evidence type="ECO:0000313" key="2">
    <source>
        <dbReference type="EMBL" id="ALO67637.1"/>
    </source>
</evidence>
<accession>A0A0S2M1I6</accession>
<evidence type="ECO:0000313" key="3">
    <source>
        <dbReference type="Proteomes" id="UP000059574"/>
    </source>
</evidence>
<dbReference type="Proteomes" id="UP000059574">
    <property type="component" value="Chromosome"/>
</dbReference>
<organism evidence="2 3">
    <name type="scientific">Arthrobacter alpinus</name>
    <dbReference type="NCBI Taxonomy" id="656366"/>
    <lineage>
        <taxon>Bacteria</taxon>
        <taxon>Bacillati</taxon>
        <taxon>Actinomycetota</taxon>
        <taxon>Actinomycetes</taxon>
        <taxon>Micrococcales</taxon>
        <taxon>Micrococcaceae</taxon>
        <taxon>Arthrobacter</taxon>
    </lineage>
</organism>
<dbReference type="Gene3D" id="2.130.10.10">
    <property type="entry name" value="YVTN repeat-like/Quinoprotein amine dehydrogenase"/>
    <property type="match status" value="1"/>
</dbReference>
<protein>
    <recommendedName>
        <fullName evidence="4">6-phosphogluconolactonase, cycloisomerase 2 family</fullName>
    </recommendedName>
</protein>
<evidence type="ECO:0008006" key="4">
    <source>
        <dbReference type="Google" id="ProtNLM"/>
    </source>
</evidence>
<sequence length="361" mass="37860">MPTTPELIVSGYTQEGYGAGPGMVRYALLADGTVGEQLAQGAAVSNPSFMADGGAVLFAVEELEHGNVVAVDPWSLEVLGRVSSGGADSCHVALVDSAVWVANYSSGTAAVLPAEDVVGLGINSGSHGAPVQPIVLAHPGSGPVSDRQGESHAHQVTATEWGTVLVADLGSDRVDEYSAESHVRLGSAELPPGTGPRHVAIKGEFLLVAGELDGYLHVMRRTVRDAHGEYFWHWLFKVPLAENSHAVADADQFFPSHIQLSDDGSKLYAAVRGPDTVVVLDVTGLNVPENTDAAPTSPRFLQQLSSGGTWPRHFAVANNKMYVANQNSNTVAVFNVDSQGLLGQAPLQSVKFGSPTCVLPR</sequence>
<dbReference type="AlphaFoldDB" id="A0A0S2M1I6"/>
<dbReference type="Pfam" id="PF10282">
    <property type="entry name" value="Lactonase"/>
    <property type="match status" value="1"/>
</dbReference>
<dbReference type="SUPFAM" id="SSF51004">
    <property type="entry name" value="C-terminal (heme d1) domain of cytochrome cd1-nitrite reductase"/>
    <property type="match status" value="1"/>
</dbReference>
<gene>
    <name evidence="2" type="ORF">AS189_15550</name>
</gene>